<sequence length="168" mass="18232">MASRTLPVVTMVRCPSFTRFDLSSYLVHQQSHRLSLFLRPISVTKNTHFVQQWASSLCYTIAFQLLVFHQHAVDAHTSSELFKIRYAENLPVVLHGVTCTFPGGKKIGIVGRTGSGRVAELQAPNPSSGLASGAEGPSKSEPAATASFLQHSANTMTKGKNKCAYQAI</sequence>
<proteinExistence type="predicted"/>
<evidence type="ECO:0000256" key="1">
    <source>
        <dbReference type="ARBA" id="ARBA00022741"/>
    </source>
</evidence>
<dbReference type="Proteomes" id="UP001396334">
    <property type="component" value="Unassembled WGS sequence"/>
</dbReference>
<evidence type="ECO:0008006" key="6">
    <source>
        <dbReference type="Google" id="ProtNLM"/>
    </source>
</evidence>
<reference evidence="4 5" key="1">
    <citation type="journal article" date="2024" name="G3 (Bethesda)">
        <title>Genome assembly of Hibiscus sabdariffa L. provides insights into metabolisms of medicinal natural products.</title>
        <authorList>
            <person name="Kim T."/>
        </authorList>
    </citation>
    <scope>NUCLEOTIDE SEQUENCE [LARGE SCALE GENOMIC DNA]</scope>
    <source>
        <strain evidence="4">TK-2024</strain>
        <tissue evidence="4">Old leaves</tissue>
    </source>
</reference>
<gene>
    <name evidence="4" type="ORF">V6N11_016130</name>
</gene>
<dbReference type="PANTHER" id="PTHR24223">
    <property type="entry name" value="ATP-BINDING CASSETTE SUB-FAMILY C"/>
    <property type="match status" value="1"/>
</dbReference>
<comment type="caution">
    <text evidence="4">The sequence shown here is derived from an EMBL/GenBank/DDBJ whole genome shotgun (WGS) entry which is preliminary data.</text>
</comment>
<dbReference type="PANTHER" id="PTHR24223:SF189">
    <property type="entry name" value="ABC TRANSPORTER C FAMILY MEMBER 5"/>
    <property type="match status" value="1"/>
</dbReference>
<name>A0ABR2TUQ4_9ROSI</name>
<feature type="region of interest" description="Disordered" evidence="3">
    <location>
        <begin position="123"/>
        <end position="142"/>
    </location>
</feature>
<dbReference type="EMBL" id="JBBPBN010000004">
    <property type="protein sequence ID" value="KAK9040999.1"/>
    <property type="molecule type" value="Genomic_DNA"/>
</dbReference>
<dbReference type="SUPFAM" id="SSF52540">
    <property type="entry name" value="P-loop containing nucleoside triphosphate hydrolases"/>
    <property type="match status" value="1"/>
</dbReference>
<organism evidence="4 5">
    <name type="scientific">Hibiscus sabdariffa</name>
    <name type="common">roselle</name>
    <dbReference type="NCBI Taxonomy" id="183260"/>
    <lineage>
        <taxon>Eukaryota</taxon>
        <taxon>Viridiplantae</taxon>
        <taxon>Streptophyta</taxon>
        <taxon>Embryophyta</taxon>
        <taxon>Tracheophyta</taxon>
        <taxon>Spermatophyta</taxon>
        <taxon>Magnoliopsida</taxon>
        <taxon>eudicotyledons</taxon>
        <taxon>Gunneridae</taxon>
        <taxon>Pentapetalae</taxon>
        <taxon>rosids</taxon>
        <taxon>malvids</taxon>
        <taxon>Malvales</taxon>
        <taxon>Malvaceae</taxon>
        <taxon>Malvoideae</taxon>
        <taxon>Hibiscus</taxon>
    </lineage>
</organism>
<evidence type="ECO:0000256" key="2">
    <source>
        <dbReference type="ARBA" id="ARBA00022840"/>
    </source>
</evidence>
<keyword evidence="2" id="KW-0067">ATP-binding</keyword>
<dbReference type="Gene3D" id="3.40.50.300">
    <property type="entry name" value="P-loop containing nucleotide triphosphate hydrolases"/>
    <property type="match status" value="1"/>
</dbReference>
<dbReference type="InterPro" id="IPR050173">
    <property type="entry name" value="ABC_transporter_C-like"/>
</dbReference>
<protein>
    <recommendedName>
        <fullName evidence="6">ABC transporter domain-containing protein</fullName>
    </recommendedName>
</protein>
<evidence type="ECO:0000313" key="5">
    <source>
        <dbReference type="Proteomes" id="UP001396334"/>
    </source>
</evidence>
<evidence type="ECO:0000313" key="4">
    <source>
        <dbReference type="EMBL" id="KAK9040999.1"/>
    </source>
</evidence>
<accession>A0ABR2TUQ4</accession>
<keyword evidence="5" id="KW-1185">Reference proteome</keyword>
<keyword evidence="1" id="KW-0547">Nucleotide-binding</keyword>
<dbReference type="InterPro" id="IPR027417">
    <property type="entry name" value="P-loop_NTPase"/>
</dbReference>
<evidence type="ECO:0000256" key="3">
    <source>
        <dbReference type="SAM" id="MobiDB-lite"/>
    </source>
</evidence>